<evidence type="ECO:0000256" key="4">
    <source>
        <dbReference type="SAM" id="SignalP"/>
    </source>
</evidence>
<dbReference type="GO" id="GO:0043022">
    <property type="term" value="F:ribosome binding"/>
    <property type="evidence" value="ECO:0007669"/>
    <property type="project" value="TreeGrafter"/>
</dbReference>
<sequence>VMSLARCLVVRLRTCFALQTAHSTCAAQPIFLPKSSGQAPHRHLEKVPAGSLVFIRQYSEGATKSEKQKTEFVLLVNTDGRVLGTKTKDEALAFAKKHDCYLVQVEDGRHAEAKKRKVYKLVTSQQMLEHEERIENDAGAKSAPTAGKQHLVKNVIASSKITENDLNTKLKSIKKWLDKKCEIRVGITGTPESTKQLEIIYGKFESFLAGEARFLQKRITHGVLKFVIMPVAEKNNAQKSNPSKQEASEE</sequence>
<dbReference type="GO" id="GO:0032790">
    <property type="term" value="P:ribosome disassembly"/>
    <property type="evidence" value="ECO:0007669"/>
    <property type="project" value="TreeGrafter"/>
</dbReference>
<dbReference type="PANTHER" id="PTHR10938">
    <property type="entry name" value="TRANSLATION INITIATION FACTOR IF-3"/>
    <property type="match status" value="1"/>
</dbReference>
<protein>
    <submittedName>
        <fullName evidence="5">Putative translation initiation factor-3 if3</fullName>
    </submittedName>
</protein>
<dbReference type="InterPro" id="IPR001288">
    <property type="entry name" value="Translation_initiation_fac_3"/>
</dbReference>
<dbReference type="SUPFAM" id="SSF55200">
    <property type="entry name" value="Translation initiation factor IF3, C-terminal domain"/>
    <property type="match status" value="1"/>
</dbReference>
<dbReference type="PANTHER" id="PTHR10938:SF0">
    <property type="entry name" value="TRANSLATION INITIATION FACTOR IF-3, MITOCHONDRIAL"/>
    <property type="match status" value="1"/>
</dbReference>
<dbReference type="Gene3D" id="3.30.110.10">
    <property type="entry name" value="Translation initiation factor 3 (IF-3), C-terminal domain"/>
    <property type="match status" value="1"/>
</dbReference>
<organism evidence="5">
    <name type="scientific">Amblyomma americanum</name>
    <name type="common">Lone star tick</name>
    <dbReference type="NCBI Taxonomy" id="6943"/>
    <lineage>
        <taxon>Eukaryota</taxon>
        <taxon>Metazoa</taxon>
        <taxon>Ecdysozoa</taxon>
        <taxon>Arthropoda</taxon>
        <taxon>Chelicerata</taxon>
        <taxon>Arachnida</taxon>
        <taxon>Acari</taxon>
        <taxon>Parasitiformes</taxon>
        <taxon>Ixodida</taxon>
        <taxon>Ixodoidea</taxon>
        <taxon>Ixodidae</taxon>
        <taxon>Amblyomminae</taxon>
        <taxon>Amblyomma</taxon>
    </lineage>
</organism>
<dbReference type="EMBL" id="GBZX01000120">
    <property type="protein sequence ID" value="JAG92620.1"/>
    <property type="molecule type" value="mRNA"/>
</dbReference>
<keyword evidence="4" id="KW-0732">Signal</keyword>
<proteinExistence type="evidence at transcript level"/>
<evidence type="ECO:0000313" key="5">
    <source>
        <dbReference type="EMBL" id="JAG92620.1"/>
    </source>
</evidence>
<dbReference type="SUPFAM" id="SSF54364">
    <property type="entry name" value="Translation initiation factor IF3, N-terminal domain"/>
    <property type="match status" value="1"/>
</dbReference>
<feature type="signal peptide" evidence="4">
    <location>
        <begin position="1"/>
        <end position="17"/>
    </location>
</feature>
<comment type="similarity">
    <text evidence="1">Belongs to the IF-3 family.</text>
</comment>
<evidence type="ECO:0000256" key="2">
    <source>
        <dbReference type="ARBA" id="ARBA00022540"/>
    </source>
</evidence>
<keyword evidence="3" id="KW-0648">Protein biosynthesis</keyword>
<reference evidence="5" key="1">
    <citation type="journal article" date="2015" name="PLoS ONE">
        <title>An Insight into the Sialome of the Lone Star Tick, Amblyomma americanum, with a Glimpse on Its Time Dependent Gene Expression.</title>
        <authorList>
            <person name="Karim S."/>
            <person name="Ribeiro J.M."/>
        </authorList>
    </citation>
    <scope>NUCLEOTIDE SEQUENCE</scope>
    <source>
        <tissue evidence="5">Salivary gland</tissue>
    </source>
</reference>
<evidence type="ECO:0000256" key="3">
    <source>
        <dbReference type="ARBA" id="ARBA00022917"/>
    </source>
</evidence>
<keyword evidence="2 5" id="KW-0396">Initiation factor</keyword>
<evidence type="ECO:0000256" key="1">
    <source>
        <dbReference type="ARBA" id="ARBA00005439"/>
    </source>
</evidence>
<dbReference type="GO" id="GO:0070124">
    <property type="term" value="P:mitochondrial translational initiation"/>
    <property type="evidence" value="ECO:0007669"/>
    <property type="project" value="TreeGrafter"/>
</dbReference>
<dbReference type="InterPro" id="IPR036788">
    <property type="entry name" value="T_IF-3_C_sf"/>
</dbReference>
<name>A0A0C9R6P5_AMBAM</name>
<dbReference type="AlphaFoldDB" id="A0A0C9R6P5"/>
<dbReference type="GO" id="GO:0003743">
    <property type="term" value="F:translation initiation factor activity"/>
    <property type="evidence" value="ECO:0007669"/>
    <property type="project" value="UniProtKB-KW"/>
</dbReference>
<feature type="chain" id="PRO_5002201828" evidence="4">
    <location>
        <begin position="18"/>
        <end position="250"/>
    </location>
</feature>
<dbReference type="InterPro" id="IPR036787">
    <property type="entry name" value="T_IF-3_N_sf"/>
</dbReference>
<feature type="non-terminal residue" evidence="5">
    <location>
        <position position="1"/>
    </location>
</feature>
<dbReference type="GO" id="GO:0005739">
    <property type="term" value="C:mitochondrion"/>
    <property type="evidence" value="ECO:0007669"/>
    <property type="project" value="TreeGrafter"/>
</dbReference>
<accession>A0A0C9R6P5</accession>